<feature type="compositionally biased region" description="Low complexity" evidence="1">
    <location>
        <begin position="1110"/>
        <end position="1119"/>
    </location>
</feature>
<feature type="region of interest" description="Disordered" evidence="1">
    <location>
        <begin position="281"/>
        <end position="521"/>
    </location>
</feature>
<protein>
    <recommendedName>
        <fullName evidence="4">Enhancer of mRNA-decapping protein 3</fullName>
    </recommendedName>
</protein>
<dbReference type="EMBL" id="JASNQZ010000012">
    <property type="protein sequence ID" value="KAL0949793.1"/>
    <property type="molecule type" value="Genomic_DNA"/>
</dbReference>
<dbReference type="SUPFAM" id="SSF50129">
    <property type="entry name" value="GroES-like"/>
    <property type="match status" value="1"/>
</dbReference>
<accession>A0ABR3J2R9</accession>
<sequence>MSKPTMMQTLLKRPSQTYSFPADKDYFSTKQAMLRIAAEASYPLPNNTTGNFNNQPGRAPVPSPARVARSSVNVAHNAHNHASSPSATASGSTHDPAKTRKAHSTTSSSSSASRASQSKPSSSPTRTRKHPLGGPSQSSPGPSSPRAVRRRRSSTTSRVSASRIRAIRQAGGDGSDSDSASSQDIFYTPNTSPRSSMASSVVLASVPFPVHSHGGQVFPPPPMVGAMSLEAAALALQAASSVSQNSLPKPANFPSKSSAPSISTASLASTISLDGHDSSLFSFSPSDETRVTTPLLSDEGRAPLKQKKRSVSAPAPSQPPTPSRSRADLSSIPVKSTTTRPLARKSSSSSRAKRTQATHYTTEDWARDVRWLTPPGNMSSKRDMTNPPSKQRRRPSANSQQWVDPPTLDHLNPPRTSKKAKAKALSKGPPSMGMGMSTLVEEDEDRLSTLSGRSRSVKSGKEGGADFMGSPRSSVLLHAETLEPIREDRRAGTLDVLDHDGGSDRGLRPQRSHSLGYAQSRRSAVSSNSDWVYVPTSYVSEAPSLPSHGTPGYTSLSLPRAPPPPSASLGLGLGAGNVEGRLALDSSGKIDLTRSGIAQTTMATVEVVRGLSKAQVSSPLRSKSLRAVKGLFRGGRRTGGGSISAPNSAPQGHELGFTSYRAPPSQVSADSVLVQVWAVAVDEVDWRLIGAPEDGMSIGMTECVEAGKGTGWLGRSRTFSGTGSGKAEGKRPEVGYIPGRSFVGRVLEVGWEVREEFVRKGEWVIGLLDVRKCGAMAQFVVVDRHRIHRVPHPLMDNNSLPDDSSGKASPGFNSSPSRSTSSRSSASSRSRPHRSLSKRGSPAPALTPTLTLEELALLPLCAVPAYRAVRTLDLGTSGSTGNTDDPAGEIKRRAVVLRGHDGAGAMVSQILARRGWRVCIHAPLPVLSPLDPTTGTAVPDESRMKDIEDRAREWGVEEVVFDDGGLADDVTSPISPGARASSAPVVRVLERLFDDGDIFDAVVDTIGGKDVWSAAERLLQAPTTPADGQGPRSAGQFTTLAGDIPERPIPTAGDLFRSGLRSWRIGANGNSKRERHASMGEASATGKGTSGLQGLSAPSSRRASEDDPAGGPVSPGGVSIRSESTRGKGKGKVGYAWVSVAQDLDWEGEDVRDTLSTVLRLALEEGIRPHGAGGGRLRPATPGRIVPFEKAPDVFVGGKDGMGGVLRAGGAVVVKVVE</sequence>
<gene>
    <name evidence="2" type="ORF">HGRIS_009831</name>
</gene>
<dbReference type="InterPro" id="IPR011032">
    <property type="entry name" value="GroES-like_sf"/>
</dbReference>
<feature type="compositionally biased region" description="Low complexity" evidence="1">
    <location>
        <begin position="104"/>
        <end position="125"/>
    </location>
</feature>
<comment type="caution">
    <text evidence="2">The sequence shown here is derived from an EMBL/GenBank/DDBJ whole genome shotgun (WGS) entry which is preliminary data.</text>
</comment>
<dbReference type="PANTHER" id="PTHR11695:SF294">
    <property type="entry name" value="RETICULON-4-INTERACTING PROTEIN 1, MITOCHONDRIAL"/>
    <property type="match status" value="1"/>
</dbReference>
<evidence type="ECO:0000256" key="1">
    <source>
        <dbReference type="SAM" id="MobiDB-lite"/>
    </source>
</evidence>
<reference evidence="3" key="1">
    <citation type="submission" date="2024-06" db="EMBL/GenBank/DDBJ databases">
        <title>Multi-omics analyses provide insights into the biosynthesis of the anticancer antibiotic pleurotin in Hohenbuehelia grisea.</title>
        <authorList>
            <person name="Weaver J.A."/>
            <person name="Alberti F."/>
        </authorList>
    </citation>
    <scope>NUCLEOTIDE SEQUENCE [LARGE SCALE GENOMIC DNA]</scope>
    <source>
        <strain evidence="3">T-177</strain>
    </source>
</reference>
<feature type="compositionally biased region" description="Low complexity" evidence="1">
    <location>
        <begin position="154"/>
        <end position="170"/>
    </location>
</feature>
<dbReference type="PANTHER" id="PTHR11695">
    <property type="entry name" value="ALCOHOL DEHYDROGENASE RELATED"/>
    <property type="match status" value="1"/>
</dbReference>
<dbReference type="Gene3D" id="3.90.180.10">
    <property type="entry name" value="Medium-chain alcohol dehydrogenases, catalytic domain"/>
    <property type="match status" value="1"/>
</dbReference>
<feature type="region of interest" description="Disordered" evidence="1">
    <location>
        <begin position="540"/>
        <end position="564"/>
    </location>
</feature>
<evidence type="ECO:0000313" key="2">
    <source>
        <dbReference type="EMBL" id="KAL0949793.1"/>
    </source>
</evidence>
<feature type="compositionally biased region" description="Polar residues" evidence="1">
    <location>
        <begin position="45"/>
        <end position="56"/>
    </location>
</feature>
<evidence type="ECO:0000313" key="3">
    <source>
        <dbReference type="Proteomes" id="UP001556367"/>
    </source>
</evidence>
<feature type="region of interest" description="Disordered" evidence="1">
    <location>
        <begin position="1069"/>
        <end position="1132"/>
    </location>
</feature>
<organism evidence="2 3">
    <name type="scientific">Hohenbuehelia grisea</name>
    <dbReference type="NCBI Taxonomy" id="104357"/>
    <lineage>
        <taxon>Eukaryota</taxon>
        <taxon>Fungi</taxon>
        <taxon>Dikarya</taxon>
        <taxon>Basidiomycota</taxon>
        <taxon>Agaricomycotina</taxon>
        <taxon>Agaricomycetes</taxon>
        <taxon>Agaricomycetidae</taxon>
        <taxon>Agaricales</taxon>
        <taxon>Pleurotineae</taxon>
        <taxon>Pleurotaceae</taxon>
        <taxon>Hohenbuehelia</taxon>
    </lineage>
</organism>
<proteinExistence type="predicted"/>
<feature type="region of interest" description="Disordered" evidence="1">
    <location>
        <begin position="791"/>
        <end position="845"/>
    </location>
</feature>
<feature type="compositionally biased region" description="Polar residues" evidence="1">
    <location>
        <begin position="281"/>
        <end position="295"/>
    </location>
</feature>
<feature type="compositionally biased region" description="Low complexity" evidence="1">
    <location>
        <begin position="809"/>
        <end position="829"/>
    </location>
</feature>
<feature type="compositionally biased region" description="Basic and acidic residues" evidence="1">
    <location>
        <begin position="480"/>
        <end position="507"/>
    </location>
</feature>
<feature type="region of interest" description="Disordered" evidence="1">
    <location>
        <begin position="45"/>
        <end position="194"/>
    </location>
</feature>
<feature type="compositionally biased region" description="Low complexity" evidence="1">
    <location>
        <begin position="82"/>
        <end position="93"/>
    </location>
</feature>
<name>A0ABR3J2R9_9AGAR</name>
<keyword evidence="3" id="KW-1185">Reference proteome</keyword>
<dbReference type="InterPro" id="IPR050700">
    <property type="entry name" value="YIM1/Zinc_Alcohol_DH_Fams"/>
</dbReference>
<feature type="compositionally biased region" description="Basic and acidic residues" evidence="1">
    <location>
        <begin position="361"/>
        <end position="370"/>
    </location>
</feature>
<feature type="compositionally biased region" description="Low complexity" evidence="1">
    <location>
        <begin position="132"/>
        <end position="146"/>
    </location>
</feature>
<evidence type="ECO:0008006" key="4">
    <source>
        <dbReference type="Google" id="ProtNLM"/>
    </source>
</evidence>
<feature type="region of interest" description="Disordered" evidence="1">
    <location>
        <begin position="1022"/>
        <end position="1055"/>
    </location>
</feature>
<dbReference type="Proteomes" id="UP001556367">
    <property type="component" value="Unassembled WGS sequence"/>
</dbReference>
<feature type="compositionally biased region" description="Polar residues" evidence="1">
    <location>
        <begin position="1086"/>
        <end position="1101"/>
    </location>
</feature>